<gene>
    <name evidence="3" type="ORF">TCLT_LOCUS1934</name>
</gene>
<proteinExistence type="inferred from homology"/>
<protein>
    <submittedName>
        <fullName evidence="5">KxDL domain-containing protein</fullName>
    </submittedName>
</protein>
<evidence type="ECO:0000313" key="5">
    <source>
        <dbReference type="WBParaSite" id="TCLT_0000193301-mRNA-1"/>
    </source>
</evidence>
<comment type="similarity">
    <text evidence="1">Belongs to the KXD1 family.</text>
</comment>
<dbReference type="OMA" id="KELIMGM"/>
<evidence type="ECO:0000259" key="2">
    <source>
        <dbReference type="Pfam" id="PF10241"/>
    </source>
</evidence>
<evidence type="ECO:0000256" key="1">
    <source>
        <dbReference type="ARBA" id="ARBA00005913"/>
    </source>
</evidence>
<dbReference type="EMBL" id="UYYF01000312">
    <property type="protein sequence ID" value="VDM97637.1"/>
    <property type="molecule type" value="Genomic_DNA"/>
</dbReference>
<dbReference type="PANTHER" id="PTHR13511">
    <property type="entry name" value="KXDL MOTIF-CONTAINING PROTEIN 1"/>
    <property type="match status" value="1"/>
</dbReference>
<reference evidence="3 4" key="2">
    <citation type="submission" date="2018-11" db="EMBL/GenBank/DDBJ databases">
        <authorList>
            <consortium name="Pathogen Informatics"/>
        </authorList>
    </citation>
    <scope>NUCLEOTIDE SEQUENCE [LARGE SCALE GENOMIC DNA]</scope>
</reference>
<dbReference type="InterPro" id="IPR039843">
    <property type="entry name" value="KXD1-like"/>
</dbReference>
<dbReference type="OrthoDB" id="10258877at2759"/>
<dbReference type="GO" id="GO:0032418">
    <property type="term" value="P:lysosome localization"/>
    <property type="evidence" value="ECO:0007669"/>
    <property type="project" value="TreeGrafter"/>
</dbReference>
<dbReference type="GO" id="GO:0099078">
    <property type="term" value="C:BORC complex"/>
    <property type="evidence" value="ECO:0007669"/>
    <property type="project" value="TreeGrafter"/>
</dbReference>
<dbReference type="PANTHER" id="PTHR13511:SF0">
    <property type="entry name" value="KXDL MOTIF-CONTAINING PROTEIN 1"/>
    <property type="match status" value="1"/>
</dbReference>
<dbReference type="Proteomes" id="UP000276776">
    <property type="component" value="Unassembled WGS sequence"/>
</dbReference>
<evidence type="ECO:0000313" key="4">
    <source>
        <dbReference type="Proteomes" id="UP000276776"/>
    </source>
</evidence>
<dbReference type="InterPro" id="IPR019371">
    <property type="entry name" value="KxDL_dom"/>
</dbReference>
<dbReference type="AlphaFoldDB" id="A0A0N5CP04"/>
<keyword evidence="4" id="KW-1185">Reference proteome</keyword>
<accession>A0A0N5CP04</accession>
<dbReference type="Pfam" id="PF10241">
    <property type="entry name" value="KxDL"/>
    <property type="match status" value="1"/>
</dbReference>
<feature type="domain" description="KxDL" evidence="2">
    <location>
        <begin position="24"/>
        <end position="104"/>
    </location>
</feature>
<dbReference type="WBParaSite" id="TCLT_0000193301-mRNA-1">
    <property type="protein sequence ID" value="TCLT_0000193301-mRNA-1"/>
    <property type="gene ID" value="TCLT_0000193301"/>
</dbReference>
<organism evidence="5">
    <name type="scientific">Thelazia callipaeda</name>
    <name type="common">Oriental eyeworm</name>
    <name type="synonym">Parasitic nematode</name>
    <dbReference type="NCBI Taxonomy" id="103827"/>
    <lineage>
        <taxon>Eukaryota</taxon>
        <taxon>Metazoa</taxon>
        <taxon>Ecdysozoa</taxon>
        <taxon>Nematoda</taxon>
        <taxon>Chromadorea</taxon>
        <taxon>Rhabditida</taxon>
        <taxon>Spirurina</taxon>
        <taxon>Spiruromorpha</taxon>
        <taxon>Thelazioidea</taxon>
        <taxon>Thelaziidae</taxon>
        <taxon>Thelazia</taxon>
    </lineage>
</organism>
<name>A0A0N5CP04_THECL</name>
<dbReference type="STRING" id="103827.A0A0N5CP04"/>
<sequence>MANILTSAATNNDNKTSEYFLQALMSQVNEESIAKIIELQKNSLMRFEKTNEMLANCCSLSANRLEKAKKDLNDSKQLILEMKSDLDSIFRRIRNFRNNYKSKYVDIQKHFEEQYCDLDEDT</sequence>
<reference evidence="5" key="1">
    <citation type="submission" date="2017-02" db="UniProtKB">
        <authorList>
            <consortium name="WormBaseParasite"/>
        </authorList>
    </citation>
    <scope>IDENTIFICATION</scope>
</reference>
<evidence type="ECO:0000313" key="3">
    <source>
        <dbReference type="EMBL" id="VDM97637.1"/>
    </source>
</evidence>